<gene>
    <name evidence="3" type="ordered locus">Rcas_4245</name>
</gene>
<protein>
    <submittedName>
        <fullName evidence="3">CRISPR-associated RAMP protein, Cmr1 family</fullName>
    </submittedName>
</protein>
<dbReference type="InterPro" id="IPR007522">
    <property type="entry name" value="CRISPR-assoc_prot_TM1795"/>
</dbReference>
<proteinExistence type="predicted"/>
<evidence type="ECO:0000313" key="4">
    <source>
        <dbReference type="Proteomes" id="UP000000263"/>
    </source>
</evidence>
<evidence type="ECO:0000256" key="1">
    <source>
        <dbReference type="ARBA" id="ARBA00023118"/>
    </source>
</evidence>
<dbReference type="EMBL" id="CP000804">
    <property type="protein sequence ID" value="ABU60272.1"/>
    <property type="molecule type" value="Genomic_DNA"/>
</dbReference>
<dbReference type="GO" id="GO:0051607">
    <property type="term" value="P:defense response to virus"/>
    <property type="evidence" value="ECO:0007669"/>
    <property type="project" value="UniProtKB-KW"/>
</dbReference>
<keyword evidence="4" id="KW-1185">Reference proteome</keyword>
<dbReference type="Proteomes" id="UP000000263">
    <property type="component" value="Chromosome"/>
</dbReference>
<dbReference type="Pfam" id="PF03787">
    <property type="entry name" value="RAMPs"/>
    <property type="match status" value="1"/>
</dbReference>
<name>A7NRS6_ROSCS</name>
<dbReference type="OrthoDB" id="9806750at2"/>
<dbReference type="InterPro" id="IPR005537">
    <property type="entry name" value="RAMP_III_fam"/>
</dbReference>
<dbReference type="eggNOG" id="COG1367">
    <property type="taxonomic scope" value="Bacteria"/>
</dbReference>
<dbReference type="RefSeq" id="WP_012122693.1">
    <property type="nucleotide sequence ID" value="NC_009767.1"/>
</dbReference>
<organism evidence="3 4">
    <name type="scientific">Roseiflexus castenholzii (strain DSM 13941 / HLO8)</name>
    <dbReference type="NCBI Taxonomy" id="383372"/>
    <lineage>
        <taxon>Bacteria</taxon>
        <taxon>Bacillati</taxon>
        <taxon>Chloroflexota</taxon>
        <taxon>Chloroflexia</taxon>
        <taxon>Chloroflexales</taxon>
        <taxon>Roseiflexineae</taxon>
        <taxon>Roseiflexaceae</taxon>
        <taxon>Roseiflexus</taxon>
    </lineage>
</organism>
<evidence type="ECO:0000259" key="2">
    <source>
        <dbReference type="Pfam" id="PF03787"/>
    </source>
</evidence>
<dbReference type="HOGENOM" id="CLU_058787_0_0_0"/>
<sequence length="356" mass="40396">MELTISTLTPLWTGGVEPGKVDRIHETGILGSLRWWYEAIVRGLGGTACDPSKGECRFDAEKYQKSTATDERQRLRDAGLCDVCQLFGATGWRRRFRLEVVNDQTAPLWAGNQPLNIRPPGRNRGWFLPPGRMGTFTLRIHGDATSVKHLLALFRFVERWGSLGAKPQLGYGVIAIQNWDAVKNNLNDWSWRQAAQSFGNNSSAPNADLPDLRRFGFFRYRFQPPDKAWWSRIGGFERVVAQVRPFAARTVPVPPVLKNAWRFQHWQPSWEDEHTFWGRVATDRIRGKVAVSWAYPRTNGWEIRGSAWLSGVEPEPVWQLLSNAAIVNQTLGVTGGTMDTMRPQTTDQLLNVLENL</sequence>
<accession>A7NRS6</accession>
<dbReference type="KEGG" id="rca:Rcas_4245"/>
<reference evidence="3 4" key="1">
    <citation type="submission" date="2007-08" db="EMBL/GenBank/DDBJ databases">
        <title>Complete sequence of Roseiflexus castenholzii DSM 13941.</title>
        <authorList>
            <consortium name="US DOE Joint Genome Institute"/>
            <person name="Copeland A."/>
            <person name="Lucas S."/>
            <person name="Lapidus A."/>
            <person name="Barry K."/>
            <person name="Glavina del Rio T."/>
            <person name="Dalin E."/>
            <person name="Tice H."/>
            <person name="Pitluck S."/>
            <person name="Thompson L.S."/>
            <person name="Brettin T."/>
            <person name="Bruce D."/>
            <person name="Detter J.C."/>
            <person name="Han C."/>
            <person name="Tapia R."/>
            <person name="Schmutz J."/>
            <person name="Larimer F."/>
            <person name="Land M."/>
            <person name="Hauser L."/>
            <person name="Kyrpides N."/>
            <person name="Mikhailova N."/>
            <person name="Bryant D.A."/>
            <person name="Hanada S."/>
            <person name="Tsukatani Y."/>
            <person name="Richardson P."/>
        </authorList>
    </citation>
    <scope>NUCLEOTIDE SEQUENCE [LARGE SCALE GENOMIC DNA]</scope>
    <source>
        <strain evidence="4">DSM 13941 / HLO8</strain>
    </source>
</reference>
<dbReference type="STRING" id="383372.Rcas_4245"/>
<dbReference type="NCBIfam" id="TIGR01894">
    <property type="entry name" value="cas_TM1795_cmr1"/>
    <property type="match status" value="1"/>
</dbReference>
<dbReference type="AlphaFoldDB" id="A7NRS6"/>
<feature type="domain" description="CRISPR type III-associated protein" evidence="2">
    <location>
        <begin position="4"/>
        <end position="173"/>
    </location>
</feature>
<evidence type="ECO:0000313" key="3">
    <source>
        <dbReference type="EMBL" id="ABU60272.1"/>
    </source>
</evidence>
<keyword evidence="1" id="KW-0051">Antiviral defense</keyword>